<evidence type="ECO:0000256" key="3">
    <source>
        <dbReference type="ARBA" id="ARBA00022840"/>
    </source>
</evidence>
<evidence type="ECO:0000256" key="2">
    <source>
        <dbReference type="ARBA" id="ARBA00022801"/>
    </source>
</evidence>
<evidence type="ECO:0000313" key="6">
    <source>
        <dbReference type="Proteomes" id="UP000271426"/>
    </source>
</evidence>
<evidence type="ECO:0000259" key="4">
    <source>
        <dbReference type="SMART" id="SM00796"/>
    </source>
</evidence>
<proteinExistence type="predicted"/>
<dbReference type="RefSeq" id="WP_123960877.1">
    <property type="nucleotide sequence ID" value="NZ_CP033898.1"/>
</dbReference>
<dbReference type="GO" id="GO:0016301">
    <property type="term" value="F:kinase activity"/>
    <property type="evidence" value="ECO:0007669"/>
    <property type="project" value="UniProtKB-KW"/>
</dbReference>
<dbReference type="GO" id="GO:0005524">
    <property type="term" value="F:ATP binding"/>
    <property type="evidence" value="ECO:0007669"/>
    <property type="project" value="UniProtKB-KW"/>
</dbReference>
<dbReference type="KEGG" id="cpso:CPPEL_09490"/>
<keyword evidence="1" id="KW-0547">Nucleotide-binding</keyword>
<dbReference type="PANTHER" id="PTHR34698:SF2">
    <property type="entry name" value="5-OXOPROLINASE SUBUNIT B"/>
    <property type="match status" value="1"/>
</dbReference>
<dbReference type="SUPFAM" id="SSF160467">
    <property type="entry name" value="PH0987 N-terminal domain-like"/>
    <property type="match status" value="1"/>
</dbReference>
<keyword evidence="6" id="KW-1185">Reference proteome</keyword>
<feature type="domain" description="Carboxyltransferase" evidence="4">
    <location>
        <begin position="15"/>
        <end position="247"/>
    </location>
</feature>
<keyword evidence="3" id="KW-0067">ATP-binding</keyword>
<accession>A0A3G6IW51</accession>
<keyword evidence="5" id="KW-0808">Transferase</keyword>
<organism evidence="5 6">
    <name type="scientific">Corynebacterium pseudopelargi</name>
    <dbReference type="NCBI Taxonomy" id="2080757"/>
    <lineage>
        <taxon>Bacteria</taxon>
        <taxon>Bacillati</taxon>
        <taxon>Actinomycetota</taxon>
        <taxon>Actinomycetes</taxon>
        <taxon>Mycobacteriales</taxon>
        <taxon>Corynebacteriaceae</taxon>
        <taxon>Corynebacterium</taxon>
    </lineage>
</organism>
<sequence>MSDPHNITMESLGEARITFGGDEFVFVEVSDEMSLAANFRVTAIARKVAEARASGQLAGVIDICPANASLLLRIDPEVMHPFELEKRIREFEREAADEGGRVHTRIIEVPVWYSDPYTSEVVARFREGYHQDPSGTDLDYAAAINDLENAEAFIRAHHESPWLVTMVGFVAGLPFMFQLVDREEQLEVPKYLSPRTDTPALTVGHGGCFACIYSVRGAGGYQMFGIAAAPIYDPEQQLPDFEDFMILFRPGDIVKFRPVEEAEYRQIQQDVDAGNYNYRMKDVSFDISEALADRHKLNERLIGELYAD</sequence>
<gene>
    <name evidence="5" type="primary">kipI</name>
    <name evidence="5" type="ORF">CPPEL_09490</name>
</gene>
<dbReference type="PANTHER" id="PTHR34698">
    <property type="entry name" value="5-OXOPROLINASE SUBUNIT B"/>
    <property type="match status" value="1"/>
</dbReference>
<dbReference type="EMBL" id="CP033898">
    <property type="protein sequence ID" value="AZA10001.1"/>
    <property type="molecule type" value="Genomic_DNA"/>
</dbReference>
<dbReference type="Pfam" id="PF02682">
    <property type="entry name" value="CT_C_D"/>
    <property type="match status" value="1"/>
</dbReference>
<dbReference type="OrthoDB" id="9768696at2"/>
<keyword evidence="2" id="KW-0378">Hydrolase</keyword>
<dbReference type="GO" id="GO:0016787">
    <property type="term" value="F:hydrolase activity"/>
    <property type="evidence" value="ECO:0007669"/>
    <property type="project" value="UniProtKB-KW"/>
</dbReference>
<dbReference type="Gene3D" id="3.30.1360.40">
    <property type="match status" value="1"/>
</dbReference>
<protein>
    <submittedName>
        <fullName evidence="5">Kinase A inhibitor</fullName>
    </submittedName>
</protein>
<dbReference type="Gene3D" id="2.40.100.10">
    <property type="entry name" value="Cyclophilin-like"/>
    <property type="match status" value="1"/>
</dbReference>
<dbReference type="AlphaFoldDB" id="A0A3G6IW51"/>
<name>A0A3G6IW51_9CORY</name>
<dbReference type="InterPro" id="IPR029000">
    <property type="entry name" value="Cyclophilin-like_dom_sf"/>
</dbReference>
<keyword evidence="5" id="KW-0418">Kinase</keyword>
<dbReference type="SUPFAM" id="SSF50891">
    <property type="entry name" value="Cyclophilin-like"/>
    <property type="match status" value="1"/>
</dbReference>
<evidence type="ECO:0000313" key="5">
    <source>
        <dbReference type="EMBL" id="AZA10001.1"/>
    </source>
</evidence>
<dbReference type="Proteomes" id="UP000271426">
    <property type="component" value="Chromosome"/>
</dbReference>
<dbReference type="InterPro" id="IPR003833">
    <property type="entry name" value="CT_C_D"/>
</dbReference>
<dbReference type="SMART" id="SM00796">
    <property type="entry name" value="AHS1"/>
    <property type="match status" value="1"/>
</dbReference>
<evidence type="ECO:0000256" key="1">
    <source>
        <dbReference type="ARBA" id="ARBA00022741"/>
    </source>
</evidence>
<reference evidence="5 6" key="1">
    <citation type="submission" date="2018-11" db="EMBL/GenBank/DDBJ databases">
        <authorList>
            <person name="Kleinhagauer T."/>
            <person name="Glaeser S.P."/>
            <person name="Spergser J."/>
            <person name="Ruckert C."/>
            <person name="Kaempfer P."/>
            <person name="Busse H.-J."/>
        </authorList>
    </citation>
    <scope>NUCLEOTIDE SEQUENCE [LARGE SCALE GENOMIC DNA]</scope>
    <source>
        <strain evidence="5 6">812CH</strain>
    </source>
</reference>
<dbReference type="InterPro" id="IPR010016">
    <property type="entry name" value="PxpB"/>
</dbReference>